<organism evidence="2 3">
    <name type="scientific">Halovibrio salipaludis</name>
    <dbReference type="NCBI Taxonomy" id="2032626"/>
    <lineage>
        <taxon>Bacteria</taxon>
        <taxon>Pseudomonadati</taxon>
        <taxon>Pseudomonadota</taxon>
        <taxon>Gammaproteobacteria</taxon>
        <taxon>Oceanospirillales</taxon>
        <taxon>Halomonadaceae</taxon>
        <taxon>Halovibrio</taxon>
    </lineage>
</organism>
<dbReference type="EMBL" id="NSKD01000003">
    <property type="protein sequence ID" value="PAU80380.1"/>
    <property type="molecule type" value="Genomic_DNA"/>
</dbReference>
<name>A0A2A2F6D9_9GAMM</name>
<evidence type="ECO:0000313" key="2">
    <source>
        <dbReference type="EMBL" id="PAU80380.1"/>
    </source>
</evidence>
<accession>A0A2A2F6D9</accession>
<dbReference type="OrthoDB" id="6366488at2"/>
<keyword evidence="1" id="KW-0732">Signal</keyword>
<dbReference type="AlphaFoldDB" id="A0A2A2F6D9"/>
<evidence type="ECO:0000313" key="3">
    <source>
        <dbReference type="Proteomes" id="UP000218896"/>
    </source>
</evidence>
<dbReference type="RefSeq" id="WP_095617223.1">
    <property type="nucleotide sequence ID" value="NZ_NSKD01000003.1"/>
</dbReference>
<feature type="chain" id="PRO_5013149694" evidence="1">
    <location>
        <begin position="23"/>
        <end position="164"/>
    </location>
</feature>
<comment type="caution">
    <text evidence="2">The sequence shown here is derived from an EMBL/GenBank/DDBJ whole genome shotgun (WGS) entry which is preliminary data.</text>
</comment>
<evidence type="ECO:0000256" key="1">
    <source>
        <dbReference type="SAM" id="SignalP"/>
    </source>
</evidence>
<feature type="signal peptide" evidence="1">
    <location>
        <begin position="1"/>
        <end position="22"/>
    </location>
</feature>
<dbReference type="Proteomes" id="UP000218896">
    <property type="component" value="Unassembled WGS sequence"/>
</dbReference>
<reference evidence="2 3" key="1">
    <citation type="submission" date="2017-08" db="EMBL/GenBank/DDBJ databases">
        <title>Halovibrio sewagensis sp. nov., isolated from wastewater of high salinity.</title>
        <authorList>
            <person name="Dong X."/>
            <person name="Zhang G."/>
        </authorList>
    </citation>
    <scope>NUCLEOTIDE SEQUENCE [LARGE SCALE GENOMIC DNA]</scope>
    <source>
        <strain evidence="2 3">YL5-2</strain>
    </source>
</reference>
<protein>
    <submittedName>
        <fullName evidence="2">Uncharacterized protein</fullName>
    </submittedName>
</protein>
<proteinExistence type="predicted"/>
<sequence>MSWFTRTAIWICAAVSVSPATASEARTYLEKRVEAYEQAIERCEQQVRERAFPGDELLEQLRQHELKQVRVFLIARAQQLESQCERPELTELSYTIGMLKRLDLSEETAERLKAVEDLLYTPSPWRFRERYESLPESMREALESEAYFQEPFDGVAVLEAMKAQ</sequence>
<keyword evidence="3" id="KW-1185">Reference proteome</keyword>
<gene>
    <name evidence="2" type="ORF">CK501_07995</name>
</gene>